<evidence type="ECO:0000313" key="8">
    <source>
        <dbReference type="WormBase" id="Bm7784g"/>
    </source>
</evidence>
<dbReference type="WBParaSite" id="Bm7784c.1">
    <property type="protein sequence ID" value="Bm7784c.1"/>
    <property type="gene ID" value="WBGene00228045"/>
</dbReference>
<dbReference type="GO" id="GO:0006412">
    <property type="term" value="P:translation"/>
    <property type="evidence" value="ECO:0007669"/>
    <property type="project" value="InterPro"/>
</dbReference>
<dbReference type="EMBL" id="CAAKNF010000192">
    <property type="protein sequence ID" value="VIO91493.1"/>
    <property type="molecule type" value="Genomic_DNA"/>
</dbReference>
<reference evidence="4" key="2">
    <citation type="submission" date="2012-12" db="EMBL/GenBank/DDBJ databases">
        <authorList>
            <person name="Gao Y.W."/>
            <person name="Fan S.T."/>
            <person name="Sun H.T."/>
            <person name="Wang Z."/>
            <person name="Gao X.L."/>
            <person name="Li Y.G."/>
            <person name="Wang T.C."/>
            <person name="Zhang K."/>
            <person name="Xu W.W."/>
            <person name="Yu Z.J."/>
            <person name="Xia X.Z."/>
        </authorList>
    </citation>
    <scope>NUCLEOTIDE SEQUENCE</scope>
    <source>
        <strain evidence="4">FR3</strain>
    </source>
</reference>
<dbReference type="EMBL" id="LN854749">
    <property type="protein sequence ID" value="CDP90779.1"/>
    <property type="molecule type" value="Genomic_DNA"/>
</dbReference>
<keyword evidence="6" id="KW-1185">Reference proteome</keyword>
<dbReference type="InterPro" id="IPR000754">
    <property type="entry name" value="Ribosomal_uS9"/>
</dbReference>
<dbReference type="WormBase" id="Bm7784g">
    <property type="protein sequence ID" value="BM32084"/>
    <property type="gene ID" value="WBGene00228045"/>
    <property type="gene designation" value="Bma-mrps-9"/>
</dbReference>
<reference evidence="7" key="4">
    <citation type="submission" date="2022-04" db="UniProtKB">
        <authorList>
            <consortium name="WormBaseParasite"/>
        </authorList>
    </citation>
    <scope>IDENTIFICATION</scope>
</reference>
<dbReference type="Pfam" id="PF00380">
    <property type="entry name" value="Ribosomal_S9"/>
    <property type="match status" value="1"/>
</dbReference>
<dbReference type="RefSeq" id="XP_042932976.1">
    <property type="nucleotide sequence ID" value="XM_043077042.1"/>
</dbReference>
<dbReference type="AlphaFoldDB" id="A0A0J9XLC3"/>
<evidence type="ECO:0000313" key="6">
    <source>
        <dbReference type="Proteomes" id="UP000006672"/>
    </source>
</evidence>
<gene>
    <name evidence="8" type="primary">bma-mrps-9</name>
    <name evidence="7" type="synonym">Bm1_44960</name>
    <name evidence="5" type="synonym">Bma-mrps-9</name>
    <name evidence="4 8" type="ORF">Bm7784</name>
    <name evidence="5" type="ORF">BM_BM7784</name>
    <name evidence="4" type="ORF">BM_Bm7784</name>
</gene>
<dbReference type="Proteomes" id="UP000006672">
    <property type="component" value="Unassembled WGS sequence"/>
</dbReference>
<evidence type="ECO:0000313" key="4">
    <source>
        <dbReference type="EMBL" id="CDP90779.1"/>
    </source>
</evidence>
<dbReference type="PANTHER" id="PTHR21569">
    <property type="entry name" value="RIBOSOMAL PROTEIN S9"/>
    <property type="match status" value="1"/>
</dbReference>
<proteinExistence type="inferred from homology"/>
<dbReference type="InterPro" id="IPR014721">
    <property type="entry name" value="Ribsml_uS5_D2-typ_fold_subgr"/>
</dbReference>
<dbReference type="InterPro" id="IPR020568">
    <property type="entry name" value="Ribosomal_Su5_D2-typ_SF"/>
</dbReference>
<reference evidence="4 6" key="1">
    <citation type="journal article" date="2007" name="Science">
        <title>Draft genome of the filarial nematode parasite Brugia malayi.</title>
        <authorList>
            <person name="Ghedin E."/>
            <person name="Wang S."/>
            <person name="Spiro D."/>
            <person name="Caler E."/>
            <person name="Zhao Q."/>
            <person name="Crabtree J."/>
            <person name="Allen J.E."/>
            <person name="Delcher A.L."/>
            <person name="Guiliano D.B."/>
            <person name="Miranda-Saavedra D."/>
            <person name="Angiuoli S.V."/>
            <person name="Creasy T."/>
            <person name="Amedeo P."/>
            <person name="Haas B."/>
            <person name="El-Sayed N.M."/>
            <person name="Wortman J.R."/>
            <person name="Feldblyum T."/>
            <person name="Tallon L."/>
            <person name="Schatz M."/>
            <person name="Shumway M."/>
            <person name="Koo H."/>
            <person name="Salzberg S.L."/>
            <person name="Schobel S."/>
            <person name="Pertea M."/>
            <person name="Pop M."/>
            <person name="White O."/>
            <person name="Barton G.J."/>
            <person name="Carlow C.K."/>
            <person name="Crawford M.J."/>
            <person name="Daub J."/>
            <person name="Dimmic M.W."/>
            <person name="Estes C.F."/>
            <person name="Foster J.M."/>
            <person name="Ganatra M."/>
            <person name="Gregory W.F."/>
            <person name="Johnson N.M."/>
            <person name="Jin J."/>
            <person name="Komuniecki R."/>
            <person name="Korf I."/>
            <person name="Kumar S."/>
            <person name="Laney S."/>
            <person name="Li B.W."/>
            <person name="Li W."/>
            <person name="Lindblom T.H."/>
            <person name="Lustigman S."/>
            <person name="Ma D."/>
            <person name="Maina C.V."/>
            <person name="Martin D.M."/>
            <person name="McCarter J.P."/>
            <person name="McReynolds L."/>
            <person name="Mitreva M."/>
            <person name="Nutman T.B."/>
            <person name="Parkinson J."/>
            <person name="Peregrin-Alvarez J.M."/>
            <person name="Poole C."/>
            <person name="Ren Q."/>
            <person name="Saunders L."/>
            <person name="Sluder A.E."/>
            <person name="Smith K."/>
            <person name="Stanke M."/>
            <person name="Unnasch T.R."/>
            <person name="Ware J."/>
            <person name="Wei A.D."/>
            <person name="Weil G."/>
            <person name="Williams D.J."/>
            <person name="Zhang Y."/>
            <person name="Williams S.A."/>
            <person name="Fraser-Liggett C."/>
            <person name="Slatko B."/>
            <person name="Blaxter M.L."/>
            <person name="Scott A.L."/>
        </authorList>
    </citation>
    <scope>NUCLEOTIDE SEQUENCE</scope>
    <source>
        <strain evidence="4 6">FR3</strain>
    </source>
</reference>
<protein>
    <submittedName>
        <fullName evidence="4 7">Bm7784, isoform g</fullName>
    </submittedName>
</protein>
<evidence type="ECO:0000256" key="2">
    <source>
        <dbReference type="ARBA" id="ARBA00022980"/>
    </source>
</evidence>
<dbReference type="GeneID" id="6103875"/>
<evidence type="ECO:0000256" key="1">
    <source>
        <dbReference type="ARBA" id="ARBA00005251"/>
    </source>
</evidence>
<dbReference type="GO" id="GO:0003723">
    <property type="term" value="F:RNA binding"/>
    <property type="evidence" value="ECO:0007669"/>
    <property type="project" value="TreeGrafter"/>
</dbReference>
<sequence>MLPDDYTFANASDANVSRYRNKVISRALEVYLNDVRKQNKIMAREKAEFELGKRYLANMLGLEPNNITQDDIDKALEYLFPSGLTNKLALPVMKPPEEILPMLHQIAFDDEGRPKDLLFFTLAPKFYRLLSVVGAKTEALLGYQQKQEDDSKTHKMELLGTEWISQQMLCSKMKEKITDEMVPPIQLVEGTNQRMAKVEVRLKASFAEVEVRDKGSGEYTVDGYSLDVFRSLQAREIFLAPLIVTDLLGKLDITGKITDGPGGTSVIPRIIRYGTSLCIAALFPEHFDKLRLAGLLTSDPRRRERYKINQKGARAKWIWKKR</sequence>
<dbReference type="OrthoDB" id="10254627at2759"/>
<keyword evidence="3" id="KW-0687">Ribonucleoprotein</keyword>
<dbReference type="PANTHER" id="PTHR21569:SF1">
    <property type="entry name" value="SMALL RIBOSOMAL SUBUNIT PROTEIN US9M"/>
    <property type="match status" value="1"/>
</dbReference>
<name>A0A0J9XLC3_BRUMA</name>
<keyword evidence="2" id="KW-0689">Ribosomal protein</keyword>
<comment type="similarity">
    <text evidence="1">Belongs to the universal ribosomal protein uS9 family.</text>
</comment>
<evidence type="ECO:0000256" key="3">
    <source>
        <dbReference type="ARBA" id="ARBA00023274"/>
    </source>
</evidence>
<organism evidence="4">
    <name type="scientific">Brugia malayi</name>
    <name type="common">Filarial nematode worm</name>
    <dbReference type="NCBI Taxonomy" id="6279"/>
    <lineage>
        <taxon>Eukaryota</taxon>
        <taxon>Metazoa</taxon>
        <taxon>Ecdysozoa</taxon>
        <taxon>Nematoda</taxon>
        <taxon>Chromadorea</taxon>
        <taxon>Rhabditida</taxon>
        <taxon>Spirurina</taxon>
        <taxon>Spiruromorpha</taxon>
        <taxon>Filarioidea</taxon>
        <taxon>Onchocercidae</taxon>
        <taxon>Brugia</taxon>
    </lineage>
</organism>
<reference evidence="5" key="3">
    <citation type="submission" date="2019-04" db="EMBL/GenBank/DDBJ databases">
        <authorList>
            <person name="Howe K."/>
            <person name="Paulini M."/>
            <person name="Williams G."/>
        </authorList>
    </citation>
    <scope>NUCLEOTIDE SEQUENCE [LARGE SCALE GENOMIC DNA]</scope>
    <source>
        <strain evidence="5">FR3</strain>
    </source>
</reference>
<dbReference type="SUPFAM" id="SSF54211">
    <property type="entry name" value="Ribosomal protein S5 domain 2-like"/>
    <property type="match status" value="1"/>
</dbReference>
<evidence type="ECO:0000313" key="7">
    <source>
        <dbReference type="WBParaSite" id="Bm7784c.1"/>
    </source>
</evidence>
<dbReference type="Gene3D" id="3.30.230.10">
    <property type="match status" value="1"/>
</dbReference>
<dbReference type="GO" id="GO:0003735">
    <property type="term" value="F:structural constituent of ribosome"/>
    <property type="evidence" value="ECO:0007669"/>
    <property type="project" value="InterPro"/>
</dbReference>
<evidence type="ECO:0000313" key="5">
    <source>
        <dbReference type="EMBL" id="VIO91493.1"/>
    </source>
</evidence>
<accession>A0A4E9F619</accession>
<dbReference type="GO" id="GO:0005763">
    <property type="term" value="C:mitochondrial small ribosomal subunit"/>
    <property type="evidence" value="ECO:0007669"/>
    <property type="project" value="TreeGrafter"/>
</dbReference>
<accession>A0A0J9XLC3</accession>